<protein>
    <submittedName>
        <fullName evidence="1">CpeT-like protein</fullName>
    </submittedName>
</protein>
<dbReference type="EMBL" id="OL473597">
    <property type="protein sequence ID" value="UNH61179.1"/>
    <property type="molecule type" value="Genomic_DNA"/>
</dbReference>
<keyword evidence="2" id="KW-1185">Reference proteome</keyword>
<evidence type="ECO:0000313" key="1">
    <source>
        <dbReference type="EMBL" id="UNH61179.1"/>
    </source>
</evidence>
<evidence type="ECO:0000313" key="2">
    <source>
        <dbReference type="Proteomes" id="UP000829362"/>
    </source>
</evidence>
<proteinExistence type="predicted"/>
<accession>A0AC61TSH6</accession>
<organism evidence="1 2">
    <name type="scientific">Synechococcus phage S-SZBM1</name>
    <dbReference type="NCBI Taxonomy" id="2926475"/>
    <lineage>
        <taxon>Viruses</taxon>
        <taxon>Duplodnaviria</taxon>
        <taxon>Heunggongvirae</taxon>
        <taxon>Uroviricota</taxon>
        <taxon>Caudoviricetes</taxon>
        <taxon>Pantevenvirales</taxon>
        <taxon>Kyanoviridae</taxon>
        <taxon>Shenzhenivirus</taxon>
        <taxon>Shenzhenivirus sszbm1</taxon>
    </lineage>
</organism>
<dbReference type="Proteomes" id="UP000829362">
    <property type="component" value="Segment"/>
</dbReference>
<reference evidence="1" key="1">
    <citation type="submission" date="2021-11" db="EMBL/GenBank/DDBJ databases">
        <authorList>
            <person name="Rong C."/>
            <person name="Yang Y."/>
            <person name="Li S."/>
            <person name="Zhou K."/>
            <person name="Xu Y."/>
            <person name="Zhang R."/>
            <person name="Zhang Y."/>
        </authorList>
    </citation>
    <scope>NUCLEOTIDE SEQUENCE</scope>
</reference>
<sequence length="162" mass="19477">MTSLFDKLILGHYNNKKQAYSNPTKWPQINILYQKIDTNTLSLKQWYKYQGEDNPYRHFHVTYEYADEFTVYTQSYNVLTDEQSCEWQFGYFDGWWFGEIRGDCILRNTKVVSEVQFNGTVYRSRDTGYDLETGKFAWGKEEHEGMFQFERLNNGRQLDFTL</sequence>
<gene>
    <name evidence="1" type="ORF">SSZBM1_62</name>
</gene>
<name>A0AC61TSH6_9CAUD</name>